<accession>A0A388M9W4</accession>
<dbReference type="GO" id="GO:0004305">
    <property type="term" value="F:ethanolamine kinase activity"/>
    <property type="evidence" value="ECO:0007669"/>
    <property type="project" value="TreeGrafter"/>
</dbReference>
<dbReference type="STRING" id="69332.A0A388M9W4"/>
<dbReference type="GO" id="GO:0004103">
    <property type="term" value="F:choline kinase activity"/>
    <property type="evidence" value="ECO:0007669"/>
    <property type="project" value="TreeGrafter"/>
</dbReference>
<keyword evidence="4" id="KW-1185">Reference proteome</keyword>
<dbReference type="InterPro" id="IPR011009">
    <property type="entry name" value="Kinase-like_dom_sf"/>
</dbReference>
<dbReference type="GO" id="GO:0006646">
    <property type="term" value="P:phosphatidylethanolamine biosynthetic process"/>
    <property type="evidence" value="ECO:0007669"/>
    <property type="project" value="TreeGrafter"/>
</dbReference>
<dbReference type="OrthoDB" id="10267235at2759"/>
<evidence type="ECO:0000256" key="1">
    <source>
        <dbReference type="ARBA" id="ARBA00038211"/>
    </source>
</evidence>
<feature type="region of interest" description="Disordered" evidence="2">
    <location>
        <begin position="410"/>
        <end position="486"/>
    </location>
</feature>
<dbReference type="GO" id="GO:0005737">
    <property type="term" value="C:cytoplasm"/>
    <property type="evidence" value="ECO:0007669"/>
    <property type="project" value="TreeGrafter"/>
</dbReference>
<protein>
    <recommendedName>
        <fullName evidence="5">Choline kinase N-terminal domain-containing protein</fullName>
    </recommendedName>
</protein>
<feature type="compositionally biased region" description="Gly residues" evidence="2">
    <location>
        <begin position="70"/>
        <end position="83"/>
    </location>
</feature>
<dbReference type="SUPFAM" id="SSF56112">
    <property type="entry name" value="Protein kinase-like (PK-like)"/>
    <property type="match status" value="1"/>
</dbReference>
<evidence type="ECO:0000313" key="4">
    <source>
        <dbReference type="Proteomes" id="UP000265515"/>
    </source>
</evidence>
<evidence type="ECO:0000313" key="3">
    <source>
        <dbReference type="EMBL" id="GBG91340.1"/>
    </source>
</evidence>
<gene>
    <name evidence="3" type="ORF">CBR_g52226</name>
</gene>
<reference evidence="3 4" key="1">
    <citation type="journal article" date="2018" name="Cell">
        <title>The Chara Genome: Secondary Complexity and Implications for Plant Terrestrialization.</title>
        <authorList>
            <person name="Nishiyama T."/>
            <person name="Sakayama H."/>
            <person name="Vries J.D."/>
            <person name="Buschmann H."/>
            <person name="Saint-Marcoux D."/>
            <person name="Ullrich K.K."/>
            <person name="Haas F.B."/>
            <person name="Vanderstraeten L."/>
            <person name="Becker D."/>
            <person name="Lang D."/>
            <person name="Vosolsobe S."/>
            <person name="Rombauts S."/>
            <person name="Wilhelmsson P.K.I."/>
            <person name="Janitza P."/>
            <person name="Kern R."/>
            <person name="Heyl A."/>
            <person name="Rumpler F."/>
            <person name="Villalobos L.I.A.C."/>
            <person name="Clay J.M."/>
            <person name="Skokan R."/>
            <person name="Toyoda A."/>
            <person name="Suzuki Y."/>
            <person name="Kagoshima H."/>
            <person name="Schijlen E."/>
            <person name="Tajeshwar N."/>
            <person name="Catarino B."/>
            <person name="Hetherington A.J."/>
            <person name="Saltykova A."/>
            <person name="Bonnot C."/>
            <person name="Breuninger H."/>
            <person name="Symeonidi A."/>
            <person name="Radhakrishnan G.V."/>
            <person name="Van Nieuwerburgh F."/>
            <person name="Deforce D."/>
            <person name="Chang C."/>
            <person name="Karol K.G."/>
            <person name="Hedrich R."/>
            <person name="Ulvskov P."/>
            <person name="Glockner G."/>
            <person name="Delwiche C.F."/>
            <person name="Petrasek J."/>
            <person name="Van de Peer Y."/>
            <person name="Friml J."/>
            <person name="Beilby M."/>
            <person name="Dolan L."/>
            <person name="Kohara Y."/>
            <person name="Sugano S."/>
            <person name="Fujiyama A."/>
            <person name="Delaux P.-M."/>
            <person name="Quint M."/>
            <person name="TheiBen G."/>
            <person name="Hagemann M."/>
            <person name="Harholt J."/>
            <person name="Dunand C."/>
            <person name="Zachgo S."/>
            <person name="Langdale J."/>
            <person name="Maumus F."/>
            <person name="Straeten D.V.D."/>
            <person name="Gould S.B."/>
            <person name="Rensing S.A."/>
        </authorList>
    </citation>
    <scope>NUCLEOTIDE SEQUENCE [LARGE SCALE GENOMIC DNA]</scope>
    <source>
        <strain evidence="3 4">S276</strain>
    </source>
</reference>
<feature type="compositionally biased region" description="Basic and acidic residues" evidence="2">
    <location>
        <begin position="465"/>
        <end position="485"/>
    </location>
</feature>
<dbReference type="Gene3D" id="3.90.1200.10">
    <property type="match status" value="1"/>
</dbReference>
<dbReference type="PANTHER" id="PTHR22603">
    <property type="entry name" value="CHOLINE/ETHANOALAMINE KINASE"/>
    <property type="match status" value="1"/>
</dbReference>
<dbReference type="AlphaFoldDB" id="A0A388M9W4"/>
<proteinExistence type="inferred from homology"/>
<dbReference type="EMBL" id="BFEA01000896">
    <property type="protein sequence ID" value="GBG91340.1"/>
    <property type="molecule type" value="Genomic_DNA"/>
</dbReference>
<dbReference type="Gramene" id="GBG91340">
    <property type="protein sequence ID" value="GBG91340"/>
    <property type="gene ID" value="CBR_g52226"/>
</dbReference>
<dbReference type="Pfam" id="PF01633">
    <property type="entry name" value="Choline_kinase"/>
    <property type="match status" value="1"/>
</dbReference>
<sequence length="565" mass="63021">MVLTRVEEHNEVWAGEDARILRKLARCKWPGVPSDASLKFRRLNGAMTNKVYECSWTELATSPAAAAAAAGGGGGEGGGGGVDGGKKRIPDSAVGPDAAESGRGVQAGAGGGGGGCPCKGRSFLENQETVLSSSNINNNNNHKNNANNASNNNNNNNNKKKVIIRIYGDEVSMFFRREDEIKVFEHVACVGLGPRLIWRFSLGRVEEYLHGRTLSARDLRDPLVSRLIAFQLSRFHKISMPGSRHPRIWERLRQWLSAAWDVAPSAQREDCRLDALGKEIDELERAFSAAGHVSARWGVRFCHNDLQYGNVMMVKGRGPARRADVARAVLATTSDASSAADASDVAESVTLIDYEYACYNYVAYDIGNFYCEMMADYHSGEPHRLRFDWYPDQTERYRFAGDYLRARAAQRREEQEEEEEKKKEERKNDKEEMKEEGGEEKGEGGECAGDDAAGRRRRQGGREGGMGREVEVEREENGHGERDGVYDADVDDEVRDEDIKSLAEEAHRFSLVSHIHWALWGILSARAPMDPTFDYSSYAFQRMVRYFATKKKLLAMPTSASRSRK</sequence>
<feature type="region of interest" description="Disordered" evidence="2">
    <location>
        <begin position="133"/>
        <end position="157"/>
    </location>
</feature>
<feature type="region of interest" description="Disordered" evidence="2">
    <location>
        <begin position="67"/>
        <end position="111"/>
    </location>
</feature>
<evidence type="ECO:0000256" key="2">
    <source>
        <dbReference type="SAM" id="MobiDB-lite"/>
    </source>
</evidence>
<name>A0A388M9W4_CHABU</name>
<feature type="compositionally biased region" description="Basic and acidic residues" evidence="2">
    <location>
        <begin position="410"/>
        <end position="444"/>
    </location>
</feature>
<evidence type="ECO:0008006" key="5">
    <source>
        <dbReference type="Google" id="ProtNLM"/>
    </source>
</evidence>
<dbReference type="Proteomes" id="UP000265515">
    <property type="component" value="Unassembled WGS sequence"/>
</dbReference>
<dbReference type="PANTHER" id="PTHR22603:SF93">
    <property type="entry name" value="RE24176P"/>
    <property type="match status" value="1"/>
</dbReference>
<comment type="caution">
    <text evidence="3">The sequence shown here is derived from an EMBL/GenBank/DDBJ whole genome shotgun (WGS) entry which is preliminary data.</text>
</comment>
<comment type="similarity">
    <text evidence="1">Belongs to the choline/ethanolamine kinase family.</text>
</comment>
<organism evidence="3 4">
    <name type="scientific">Chara braunii</name>
    <name type="common">Braun's stonewort</name>
    <dbReference type="NCBI Taxonomy" id="69332"/>
    <lineage>
        <taxon>Eukaryota</taxon>
        <taxon>Viridiplantae</taxon>
        <taxon>Streptophyta</taxon>
        <taxon>Charophyceae</taxon>
        <taxon>Charales</taxon>
        <taxon>Characeae</taxon>
        <taxon>Chara</taxon>
    </lineage>
</organism>